<keyword evidence="4" id="KW-1185">Reference proteome</keyword>
<dbReference type="CDD" id="cd00093">
    <property type="entry name" value="HTH_XRE"/>
    <property type="match status" value="1"/>
</dbReference>
<organism evidence="3 4">
    <name type="scientific">Dokdonia sinensis</name>
    <dbReference type="NCBI Taxonomy" id="2479847"/>
    <lineage>
        <taxon>Bacteria</taxon>
        <taxon>Pseudomonadati</taxon>
        <taxon>Bacteroidota</taxon>
        <taxon>Flavobacteriia</taxon>
        <taxon>Flavobacteriales</taxon>
        <taxon>Flavobacteriaceae</taxon>
        <taxon>Dokdonia</taxon>
    </lineage>
</organism>
<dbReference type="InterPro" id="IPR010982">
    <property type="entry name" value="Lambda_DNA-bd_dom_sf"/>
</dbReference>
<dbReference type="PROSITE" id="PS50943">
    <property type="entry name" value="HTH_CROC1"/>
    <property type="match status" value="1"/>
</dbReference>
<accession>A0A3M0G7A3</accession>
<dbReference type="Proteomes" id="UP000281985">
    <property type="component" value="Unassembled WGS sequence"/>
</dbReference>
<gene>
    <name evidence="3" type="ORF">EAX61_10595</name>
</gene>
<evidence type="ECO:0000313" key="4">
    <source>
        <dbReference type="Proteomes" id="UP000281985"/>
    </source>
</evidence>
<feature type="compositionally biased region" description="Polar residues" evidence="1">
    <location>
        <begin position="86"/>
        <end position="105"/>
    </location>
</feature>
<dbReference type="Gene3D" id="1.10.260.40">
    <property type="entry name" value="lambda repressor-like DNA-binding domains"/>
    <property type="match status" value="1"/>
</dbReference>
<proteinExistence type="predicted"/>
<evidence type="ECO:0000256" key="1">
    <source>
        <dbReference type="SAM" id="MobiDB-lite"/>
    </source>
</evidence>
<feature type="domain" description="HTH cro/C1-type" evidence="2">
    <location>
        <begin position="11"/>
        <end position="66"/>
    </location>
</feature>
<dbReference type="AlphaFoldDB" id="A0A3M0G7A3"/>
<protein>
    <submittedName>
        <fullName evidence="3">XRE family transcriptional regulator</fullName>
    </submittedName>
</protein>
<dbReference type="Pfam" id="PF01381">
    <property type="entry name" value="HTH_3"/>
    <property type="match status" value="1"/>
</dbReference>
<name>A0A3M0G7A3_9FLAO</name>
<comment type="caution">
    <text evidence="3">The sequence shown here is derived from an EMBL/GenBank/DDBJ whole genome shotgun (WGS) entry which is preliminary data.</text>
</comment>
<evidence type="ECO:0000313" key="3">
    <source>
        <dbReference type="EMBL" id="RMB57563.1"/>
    </source>
</evidence>
<dbReference type="SMART" id="SM00530">
    <property type="entry name" value="HTH_XRE"/>
    <property type="match status" value="1"/>
</dbReference>
<dbReference type="EMBL" id="REFV01000010">
    <property type="protein sequence ID" value="RMB57563.1"/>
    <property type="molecule type" value="Genomic_DNA"/>
</dbReference>
<dbReference type="InterPro" id="IPR001387">
    <property type="entry name" value="Cro/C1-type_HTH"/>
</dbReference>
<evidence type="ECO:0000259" key="2">
    <source>
        <dbReference type="PROSITE" id="PS50943"/>
    </source>
</evidence>
<dbReference type="OrthoDB" id="1034290at2"/>
<dbReference type="RefSeq" id="WP_121917670.1">
    <property type="nucleotide sequence ID" value="NZ_REFV01000010.1"/>
</dbReference>
<sequence length="140" mass="15676">MVNTPEFTKRLEKICQEHDLSGAAFAERIDVGRATISHIMSGRNKPSLDFVMKVVSSFPDVDLYWLLNGRGSYPKNIQPEIVQRIVPNTKSSDQPENPEQEQNPAINPVIEKKLASPANGSAIKRVVIFFEDGTFESYTP</sequence>
<feature type="region of interest" description="Disordered" evidence="1">
    <location>
        <begin position="86"/>
        <end position="111"/>
    </location>
</feature>
<dbReference type="GO" id="GO:0003677">
    <property type="term" value="F:DNA binding"/>
    <property type="evidence" value="ECO:0007669"/>
    <property type="project" value="InterPro"/>
</dbReference>
<dbReference type="SUPFAM" id="SSF47413">
    <property type="entry name" value="lambda repressor-like DNA-binding domains"/>
    <property type="match status" value="1"/>
</dbReference>
<reference evidence="3 4" key="1">
    <citation type="submission" date="2018-10" db="EMBL/GenBank/DDBJ databases">
        <title>Dokdonia luteus sp. nov., isolated from sea water.</title>
        <authorList>
            <person name="Zhou L.Y."/>
            <person name="Du Z.J."/>
        </authorList>
    </citation>
    <scope>NUCLEOTIDE SEQUENCE [LARGE SCALE GENOMIC DNA]</scope>
    <source>
        <strain evidence="3 4">SH27</strain>
    </source>
</reference>